<accession>A0A7W3D3G5</accession>
<name>A0A7W3D3G5_CITFR</name>
<evidence type="ECO:0000313" key="1">
    <source>
        <dbReference type="EMBL" id="MBA8062318.1"/>
    </source>
</evidence>
<evidence type="ECO:0000313" key="2">
    <source>
        <dbReference type="Proteomes" id="UP000591803"/>
    </source>
</evidence>
<gene>
    <name evidence="1" type="ORF">HV077_07900</name>
</gene>
<comment type="caution">
    <text evidence="1">The sequence shown here is derived from an EMBL/GenBank/DDBJ whole genome shotgun (WGS) entry which is preliminary data.</text>
</comment>
<reference evidence="1 2" key="1">
    <citation type="submission" date="2020-06" db="EMBL/GenBank/DDBJ databases">
        <title>REHAB project genomes.</title>
        <authorList>
            <person name="Shaw L.P."/>
        </authorList>
    </citation>
    <scope>NUCLEOTIDE SEQUENCE [LARGE SCALE GENOMIC DNA]</scope>
    <source>
        <strain evidence="1 2">RHBSTW-00116</strain>
    </source>
</reference>
<dbReference type="Proteomes" id="UP000591803">
    <property type="component" value="Unassembled WGS sequence"/>
</dbReference>
<organism evidence="1 2">
    <name type="scientific">Citrobacter freundii</name>
    <dbReference type="NCBI Taxonomy" id="546"/>
    <lineage>
        <taxon>Bacteria</taxon>
        <taxon>Pseudomonadati</taxon>
        <taxon>Pseudomonadota</taxon>
        <taxon>Gammaproteobacteria</taxon>
        <taxon>Enterobacterales</taxon>
        <taxon>Enterobacteriaceae</taxon>
        <taxon>Citrobacter</taxon>
        <taxon>Citrobacter freundii complex</taxon>
    </lineage>
</organism>
<dbReference type="AlphaFoldDB" id="A0A7W3D3G5"/>
<protein>
    <submittedName>
        <fullName evidence="1">Uncharacterized protein</fullName>
    </submittedName>
</protein>
<proteinExistence type="predicted"/>
<dbReference type="EMBL" id="JABXRI010000001">
    <property type="protein sequence ID" value="MBA8062318.1"/>
    <property type="molecule type" value="Genomic_DNA"/>
</dbReference>
<sequence length="96" mass="11003">MVRTYREWTTRERAFIKSSAGKLSAEEIGKAMKRSKKSVCTFASRRQISLALTTPDDHDAWLCRELYKEGLSVAVIAKKMELGNKLVSNIIFENEY</sequence>